<keyword evidence="1" id="KW-0472">Membrane</keyword>
<accession>A0ABN8VVQ5</accession>
<reference evidence="2 3" key="1">
    <citation type="submission" date="2022-09" db="EMBL/GenBank/DDBJ databases">
        <authorList>
            <person name="Kop L."/>
        </authorList>
    </citation>
    <scope>NUCLEOTIDE SEQUENCE [LARGE SCALE GENOMIC DNA]</scope>
    <source>
        <strain evidence="2 3">347</strain>
    </source>
</reference>
<keyword evidence="3" id="KW-1185">Reference proteome</keyword>
<name>A0ABN8VVQ5_9BACT</name>
<dbReference type="RefSeq" id="WP_282009996.1">
    <property type="nucleotide sequence ID" value="NZ_OX336137.1"/>
</dbReference>
<protein>
    <submittedName>
        <fullName evidence="2">Uncharacterized protein</fullName>
    </submittedName>
</protein>
<gene>
    <name evidence="2" type="ORF">NSPWAT_0163</name>
</gene>
<dbReference type="EMBL" id="OX336137">
    <property type="protein sequence ID" value="CAI2717022.1"/>
    <property type="molecule type" value="Genomic_DNA"/>
</dbReference>
<organism evidence="2 3">
    <name type="scientific">Nitrospina watsonii</name>
    <dbReference type="NCBI Taxonomy" id="1323948"/>
    <lineage>
        <taxon>Bacteria</taxon>
        <taxon>Pseudomonadati</taxon>
        <taxon>Nitrospinota/Tectimicrobiota group</taxon>
        <taxon>Nitrospinota</taxon>
        <taxon>Nitrospinia</taxon>
        <taxon>Nitrospinales</taxon>
        <taxon>Nitrospinaceae</taxon>
        <taxon>Nitrospina</taxon>
    </lineage>
</organism>
<evidence type="ECO:0000313" key="3">
    <source>
        <dbReference type="Proteomes" id="UP001157733"/>
    </source>
</evidence>
<proteinExistence type="predicted"/>
<evidence type="ECO:0000313" key="2">
    <source>
        <dbReference type="EMBL" id="CAI2717022.1"/>
    </source>
</evidence>
<sequence length="135" mass="15544">MKLFPSFVFQNRWNVAGFVLGFATLPILWWALSLLDSEEAMMQRFYKSESESVLGGIYWTCKMHWDDHDPQDECTREIITNEDYPFEPADMVEYELKGNATTFRATAQHTGDPLHTVYSIDADGNIHDANGRESD</sequence>
<dbReference type="Proteomes" id="UP001157733">
    <property type="component" value="Chromosome"/>
</dbReference>
<keyword evidence="1" id="KW-0812">Transmembrane</keyword>
<keyword evidence="1" id="KW-1133">Transmembrane helix</keyword>
<feature type="transmembrane region" description="Helical" evidence="1">
    <location>
        <begin position="15"/>
        <end position="35"/>
    </location>
</feature>
<evidence type="ECO:0000256" key="1">
    <source>
        <dbReference type="SAM" id="Phobius"/>
    </source>
</evidence>